<accession>A0ABX8RFC1</accession>
<proteinExistence type="predicted"/>
<name>A0ABX8RFC1_NOCIO</name>
<evidence type="ECO:0000313" key="3">
    <source>
        <dbReference type="Proteomes" id="UP000694257"/>
    </source>
</evidence>
<organism evidence="2 3">
    <name type="scientific">Nocardia iowensis</name>
    <dbReference type="NCBI Taxonomy" id="204891"/>
    <lineage>
        <taxon>Bacteria</taxon>
        <taxon>Bacillati</taxon>
        <taxon>Actinomycetota</taxon>
        <taxon>Actinomycetes</taxon>
        <taxon>Mycobacteriales</taxon>
        <taxon>Nocardiaceae</taxon>
        <taxon>Nocardia</taxon>
    </lineage>
</organism>
<keyword evidence="3" id="KW-1185">Reference proteome</keyword>
<keyword evidence="2" id="KW-0808">Transferase</keyword>
<dbReference type="Proteomes" id="UP000694257">
    <property type="component" value="Chromosome"/>
</dbReference>
<dbReference type="EMBL" id="CP078145">
    <property type="protein sequence ID" value="QXN88299.1"/>
    <property type="molecule type" value="Genomic_DNA"/>
</dbReference>
<sequence>MTTSYADRAALYAIEIAATPVPSSLPELLHPGVSVAEMPCGTGHFLPLYRAHHADCWLLDAEPAMLAEAERRCAALGLPVRTSPVLIGRDRSPGHFDVVVCPNAALNYLAAQLGMAGVLRSLLRFTTTEGHLLVQAVLRHADGRIDPTACYDPQAPHDRWIPEWERPDGNGGTVTRSRWQRRRGDRIIVTFARTHNGTELPASTIELVVIDCAEIVRFTEVEGHRLADIGIRDGMTEVILQR</sequence>
<reference evidence="2 3" key="1">
    <citation type="submission" date="2021-07" db="EMBL/GenBank/DDBJ databases">
        <title>Whole Genome Sequence of Nocardia Iowensis.</title>
        <authorList>
            <person name="Lamm A."/>
            <person name="Collins-Fairclough A.M."/>
            <person name="Bunk B."/>
            <person name="Sproer C."/>
        </authorList>
    </citation>
    <scope>NUCLEOTIDE SEQUENCE [LARGE SCALE GENOMIC DNA]</scope>
    <source>
        <strain evidence="2 3">NRRL 5646</strain>
    </source>
</reference>
<evidence type="ECO:0000259" key="1">
    <source>
        <dbReference type="Pfam" id="PF13649"/>
    </source>
</evidence>
<protein>
    <submittedName>
        <fullName evidence="2">Class I SAM-dependent methyltransferase</fullName>
    </submittedName>
</protein>
<gene>
    <name evidence="2" type="ORF">KV110_22095</name>
</gene>
<dbReference type="RefSeq" id="WP_218469182.1">
    <property type="nucleotide sequence ID" value="NZ_BAABJN010000008.1"/>
</dbReference>
<evidence type="ECO:0000313" key="2">
    <source>
        <dbReference type="EMBL" id="QXN88299.1"/>
    </source>
</evidence>
<dbReference type="Pfam" id="PF13649">
    <property type="entry name" value="Methyltransf_25"/>
    <property type="match status" value="1"/>
</dbReference>
<dbReference type="GO" id="GO:0008168">
    <property type="term" value="F:methyltransferase activity"/>
    <property type="evidence" value="ECO:0007669"/>
    <property type="project" value="UniProtKB-KW"/>
</dbReference>
<dbReference type="InterPro" id="IPR041698">
    <property type="entry name" value="Methyltransf_25"/>
</dbReference>
<keyword evidence="2" id="KW-0489">Methyltransferase</keyword>
<feature type="domain" description="Methyltransferase" evidence="1">
    <location>
        <begin position="35"/>
        <end position="124"/>
    </location>
</feature>
<dbReference type="GO" id="GO:0032259">
    <property type="term" value="P:methylation"/>
    <property type="evidence" value="ECO:0007669"/>
    <property type="project" value="UniProtKB-KW"/>
</dbReference>
<dbReference type="CDD" id="cd02440">
    <property type="entry name" value="AdoMet_MTases"/>
    <property type="match status" value="1"/>
</dbReference>